<dbReference type="InterPro" id="IPR050951">
    <property type="entry name" value="Retrovirus_Pol_polyprotein"/>
</dbReference>
<evidence type="ECO:0000313" key="3">
    <source>
        <dbReference type="Proteomes" id="UP000316759"/>
    </source>
</evidence>
<dbReference type="OrthoDB" id="6281819at2759"/>
<dbReference type="InterPro" id="IPR041588">
    <property type="entry name" value="Integrase_H2C2"/>
</dbReference>
<keyword evidence="3" id="KW-1185">Reference proteome</keyword>
<dbReference type="PANTHER" id="PTHR37984:SF5">
    <property type="entry name" value="PROTEIN NYNRIN-LIKE"/>
    <property type="match status" value="1"/>
</dbReference>
<protein>
    <recommendedName>
        <fullName evidence="1">Integrase zinc-binding domain-containing protein</fullName>
    </recommendedName>
</protein>
<gene>
    <name evidence="2" type="ORF">FGIG_00146</name>
</gene>
<dbReference type="PANTHER" id="PTHR37984">
    <property type="entry name" value="PROTEIN CBG26694"/>
    <property type="match status" value="1"/>
</dbReference>
<dbReference type="Proteomes" id="UP000316759">
    <property type="component" value="Unassembled WGS sequence"/>
</dbReference>
<sequence length="103" mass="11977">MKGGRRPTGEELAGTSYETRCLWSLRDKIKLHDDLLFIQQGPNYLRRLVVPQSQAQAVMERLHHDLGHPGQNKMYDTVRARYRWPHQQGDVANFCQRCQPCAT</sequence>
<dbReference type="EMBL" id="SUNJ01015966">
    <property type="protein sequence ID" value="TPP39647.1"/>
    <property type="molecule type" value="Genomic_DNA"/>
</dbReference>
<dbReference type="STRING" id="46835.A0A504X345"/>
<dbReference type="AlphaFoldDB" id="A0A504X345"/>
<evidence type="ECO:0000259" key="1">
    <source>
        <dbReference type="Pfam" id="PF17921"/>
    </source>
</evidence>
<evidence type="ECO:0000313" key="2">
    <source>
        <dbReference type="EMBL" id="TPP39647.1"/>
    </source>
</evidence>
<feature type="domain" description="Integrase zinc-binding" evidence="1">
    <location>
        <begin position="50"/>
        <end position="102"/>
    </location>
</feature>
<proteinExistence type="predicted"/>
<organism evidence="2 3">
    <name type="scientific">Fasciola gigantica</name>
    <name type="common">Giant liver fluke</name>
    <dbReference type="NCBI Taxonomy" id="46835"/>
    <lineage>
        <taxon>Eukaryota</taxon>
        <taxon>Metazoa</taxon>
        <taxon>Spiralia</taxon>
        <taxon>Lophotrochozoa</taxon>
        <taxon>Platyhelminthes</taxon>
        <taxon>Trematoda</taxon>
        <taxon>Digenea</taxon>
        <taxon>Plagiorchiida</taxon>
        <taxon>Echinostomata</taxon>
        <taxon>Echinostomatoidea</taxon>
        <taxon>Fasciolidae</taxon>
        <taxon>Fasciola</taxon>
    </lineage>
</organism>
<comment type="caution">
    <text evidence="2">The sequence shown here is derived from an EMBL/GenBank/DDBJ whole genome shotgun (WGS) entry which is preliminary data.</text>
</comment>
<reference evidence="2 3" key="1">
    <citation type="submission" date="2019-04" db="EMBL/GenBank/DDBJ databases">
        <title>Annotation for the trematode Fasciola gigantica.</title>
        <authorList>
            <person name="Choi Y.-J."/>
        </authorList>
    </citation>
    <scope>NUCLEOTIDE SEQUENCE [LARGE SCALE GENOMIC DNA]</scope>
    <source>
        <strain evidence="2">Uganda_cow_1</strain>
    </source>
</reference>
<name>A0A504X345_FASGI</name>
<dbReference type="Gene3D" id="1.10.340.70">
    <property type="match status" value="1"/>
</dbReference>
<accession>A0A504X345</accession>
<dbReference type="Pfam" id="PF17921">
    <property type="entry name" value="Integrase_H2C2"/>
    <property type="match status" value="1"/>
</dbReference>
<dbReference type="FunFam" id="1.10.340.70:FF:000001">
    <property type="entry name" value="Retrovirus-related Pol polyprotein from transposon gypsy-like Protein"/>
    <property type="match status" value="1"/>
</dbReference>